<feature type="domain" description="HTH marR-type" evidence="2">
    <location>
        <begin position="2"/>
        <end position="136"/>
    </location>
</feature>
<dbReference type="PROSITE" id="PS50995">
    <property type="entry name" value="HTH_MARR_2"/>
    <property type="match status" value="1"/>
</dbReference>
<organism evidence="3 4">
    <name type="scientific">Nonomuraea fuscirosea</name>
    <dbReference type="NCBI Taxonomy" id="1291556"/>
    <lineage>
        <taxon>Bacteria</taxon>
        <taxon>Bacillati</taxon>
        <taxon>Actinomycetota</taxon>
        <taxon>Actinomycetes</taxon>
        <taxon>Streptosporangiales</taxon>
        <taxon>Streptosporangiaceae</taxon>
        <taxon>Nonomuraea</taxon>
    </lineage>
</organism>
<dbReference type="Gene3D" id="1.10.10.10">
    <property type="entry name" value="Winged helix-like DNA-binding domain superfamily/Winged helix DNA-binding domain"/>
    <property type="match status" value="1"/>
</dbReference>
<name>A0A2T0MNW9_9ACTN</name>
<reference evidence="3 4" key="1">
    <citation type="submission" date="2018-03" db="EMBL/GenBank/DDBJ databases">
        <title>Genomic Encyclopedia of Type Strains, Phase III (KMG-III): the genomes of soil and plant-associated and newly described type strains.</title>
        <authorList>
            <person name="Whitman W."/>
        </authorList>
    </citation>
    <scope>NUCLEOTIDE SEQUENCE [LARGE SCALE GENOMIC DNA]</scope>
    <source>
        <strain evidence="3 4">CGMCC 4.7104</strain>
    </source>
</reference>
<sequence>MRDDLTELAGHVSTVLRHLVLLLRRTVAGQPVTSQQYGVMGSLESGPRRMTGLAEEHGVQLPTMTVQINRLEEAGLVSRSADPADARVRTVELTEEGRERLRAVRQARIGRLARELEALTEEERATLAAALPVLAKLGRKESPCPSWPNSAARSRPVRDRPLHGRKESPRP</sequence>
<dbReference type="InterPro" id="IPR036390">
    <property type="entry name" value="WH_DNA-bd_sf"/>
</dbReference>
<dbReference type="RefSeq" id="WP_106247895.1">
    <property type="nucleotide sequence ID" value="NZ_PVNG01000019.1"/>
</dbReference>
<dbReference type="InterPro" id="IPR052526">
    <property type="entry name" value="HTH-type_Bedaq_tolerance"/>
</dbReference>
<evidence type="ECO:0000313" key="4">
    <source>
        <dbReference type="Proteomes" id="UP000238312"/>
    </source>
</evidence>
<evidence type="ECO:0000259" key="2">
    <source>
        <dbReference type="PROSITE" id="PS50995"/>
    </source>
</evidence>
<keyword evidence="3" id="KW-0238">DNA-binding</keyword>
<comment type="caution">
    <text evidence="3">The sequence shown here is derived from an EMBL/GenBank/DDBJ whole genome shotgun (WGS) entry which is preliminary data.</text>
</comment>
<dbReference type="PRINTS" id="PR00598">
    <property type="entry name" value="HTHMARR"/>
</dbReference>
<dbReference type="PANTHER" id="PTHR39515:SF2">
    <property type="entry name" value="HTH-TYPE TRANSCRIPTIONAL REGULATOR RV0880"/>
    <property type="match status" value="1"/>
</dbReference>
<proteinExistence type="predicted"/>
<dbReference type="Proteomes" id="UP000238312">
    <property type="component" value="Unassembled WGS sequence"/>
</dbReference>
<dbReference type="InterPro" id="IPR036388">
    <property type="entry name" value="WH-like_DNA-bd_sf"/>
</dbReference>
<dbReference type="Pfam" id="PF01047">
    <property type="entry name" value="MarR"/>
    <property type="match status" value="1"/>
</dbReference>
<dbReference type="GO" id="GO:0003700">
    <property type="term" value="F:DNA-binding transcription factor activity"/>
    <property type="evidence" value="ECO:0007669"/>
    <property type="project" value="InterPro"/>
</dbReference>
<dbReference type="PANTHER" id="PTHR39515">
    <property type="entry name" value="CONSERVED PROTEIN"/>
    <property type="match status" value="1"/>
</dbReference>
<evidence type="ECO:0000256" key="1">
    <source>
        <dbReference type="SAM" id="MobiDB-lite"/>
    </source>
</evidence>
<dbReference type="SMART" id="SM00347">
    <property type="entry name" value="HTH_MARR"/>
    <property type="match status" value="1"/>
</dbReference>
<dbReference type="EMBL" id="PVNG01000019">
    <property type="protein sequence ID" value="PRX59687.1"/>
    <property type="molecule type" value="Genomic_DNA"/>
</dbReference>
<dbReference type="GO" id="GO:0003677">
    <property type="term" value="F:DNA binding"/>
    <property type="evidence" value="ECO:0007669"/>
    <property type="project" value="UniProtKB-KW"/>
</dbReference>
<dbReference type="InterPro" id="IPR000835">
    <property type="entry name" value="HTH_MarR-typ"/>
</dbReference>
<keyword evidence="4" id="KW-1185">Reference proteome</keyword>
<dbReference type="SUPFAM" id="SSF46785">
    <property type="entry name" value="Winged helix' DNA-binding domain"/>
    <property type="match status" value="1"/>
</dbReference>
<accession>A0A2T0MNW9</accession>
<gene>
    <name evidence="3" type="ORF">B0I32_119130</name>
</gene>
<feature type="compositionally biased region" description="Basic and acidic residues" evidence="1">
    <location>
        <begin position="156"/>
        <end position="171"/>
    </location>
</feature>
<dbReference type="OrthoDB" id="4826718at2"/>
<feature type="region of interest" description="Disordered" evidence="1">
    <location>
        <begin position="138"/>
        <end position="171"/>
    </location>
</feature>
<evidence type="ECO:0000313" key="3">
    <source>
        <dbReference type="EMBL" id="PRX59687.1"/>
    </source>
</evidence>
<dbReference type="AlphaFoldDB" id="A0A2T0MNW9"/>
<protein>
    <submittedName>
        <fullName evidence="3">DNA-binding MarR family transcriptional regulator</fullName>
    </submittedName>
</protein>